<keyword evidence="1" id="KW-0472">Membrane</keyword>
<organism evidence="2">
    <name type="scientific">Myoviridae sp. ctQf419</name>
    <dbReference type="NCBI Taxonomy" id="2825102"/>
    <lineage>
        <taxon>Viruses</taxon>
        <taxon>Duplodnaviria</taxon>
        <taxon>Heunggongvirae</taxon>
        <taxon>Uroviricota</taxon>
        <taxon>Caudoviricetes</taxon>
    </lineage>
</organism>
<name>A0A8S5UKN1_9CAUD</name>
<keyword evidence="1" id="KW-0812">Transmembrane</keyword>
<sequence length="232" mass="27414">MIEKAFESIVEFITKTYSIETFYVYLMFLLFTILNIILSFWIKWKQSKELESYKAKFAKSTAIEIENFMIENKTKRSTRRLVFTLETFAIECSMIYFDVDLFLSSGGLDEDNNGNFMGRYYSRLPVLTDNLANINLENLEIDYVDEIHYISIHTIMAQSIIDFNRTELMEESAALNEYKKQICFIGFKALKVSEKIRSRYNMGEQKLKKVHSIKAFINEYNKWNSDGAYKDF</sequence>
<proteinExistence type="predicted"/>
<reference evidence="2" key="1">
    <citation type="journal article" date="2021" name="Proc. Natl. Acad. Sci. U.S.A.">
        <title>A Catalog of Tens of Thousands of Viruses from Human Metagenomes Reveals Hidden Associations with Chronic Diseases.</title>
        <authorList>
            <person name="Tisza M.J."/>
            <person name="Buck C.B."/>
        </authorList>
    </citation>
    <scope>NUCLEOTIDE SEQUENCE</scope>
    <source>
        <strain evidence="2">CtQf419</strain>
    </source>
</reference>
<dbReference type="EMBL" id="BK016102">
    <property type="protein sequence ID" value="DAF95040.1"/>
    <property type="molecule type" value="Genomic_DNA"/>
</dbReference>
<evidence type="ECO:0000313" key="2">
    <source>
        <dbReference type="EMBL" id="DAF95040.1"/>
    </source>
</evidence>
<accession>A0A8S5UKN1</accession>
<feature type="transmembrane region" description="Helical" evidence="1">
    <location>
        <begin position="22"/>
        <end position="42"/>
    </location>
</feature>
<evidence type="ECO:0000256" key="1">
    <source>
        <dbReference type="SAM" id="Phobius"/>
    </source>
</evidence>
<protein>
    <submittedName>
        <fullName evidence="2">Uncharacterized protein</fullName>
    </submittedName>
</protein>
<keyword evidence="1" id="KW-1133">Transmembrane helix</keyword>